<organism evidence="2 3">
    <name type="scientific">Mycena chlorophos</name>
    <name type="common">Agaric fungus</name>
    <name type="synonym">Agaricus chlorophos</name>
    <dbReference type="NCBI Taxonomy" id="658473"/>
    <lineage>
        <taxon>Eukaryota</taxon>
        <taxon>Fungi</taxon>
        <taxon>Dikarya</taxon>
        <taxon>Basidiomycota</taxon>
        <taxon>Agaricomycotina</taxon>
        <taxon>Agaricomycetes</taxon>
        <taxon>Agaricomycetidae</taxon>
        <taxon>Agaricales</taxon>
        <taxon>Marasmiineae</taxon>
        <taxon>Mycenaceae</taxon>
        <taxon>Mycena</taxon>
    </lineage>
</organism>
<evidence type="ECO:0000256" key="1">
    <source>
        <dbReference type="SAM" id="MobiDB-lite"/>
    </source>
</evidence>
<dbReference type="Proteomes" id="UP000815677">
    <property type="component" value="Unassembled WGS sequence"/>
</dbReference>
<keyword evidence="3" id="KW-1185">Reference proteome</keyword>
<protein>
    <submittedName>
        <fullName evidence="2">Uncharacterized protein</fullName>
    </submittedName>
</protein>
<name>A0ABQ0MDB1_MYCCL</name>
<feature type="compositionally biased region" description="Basic and acidic residues" evidence="1">
    <location>
        <begin position="194"/>
        <end position="207"/>
    </location>
</feature>
<evidence type="ECO:0000313" key="2">
    <source>
        <dbReference type="EMBL" id="GAT61318.1"/>
    </source>
</evidence>
<reference evidence="2" key="1">
    <citation type="submission" date="2014-09" db="EMBL/GenBank/DDBJ databases">
        <title>Genome sequence of the luminous mushroom Mycena chlorophos for searching fungal bioluminescence genes.</title>
        <authorList>
            <person name="Tanaka Y."/>
            <person name="Kasuga D."/>
            <person name="Oba Y."/>
            <person name="Hase S."/>
            <person name="Sato K."/>
            <person name="Oba Y."/>
            <person name="Sakakibara Y."/>
        </authorList>
    </citation>
    <scope>NUCLEOTIDE SEQUENCE</scope>
</reference>
<accession>A0ABQ0MDB1</accession>
<proteinExistence type="predicted"/>
<evidence type="ECO:0000313" key="3">
    <source>
        <dbReference type="Proteomes" id="UP000815677"/>
    </source>
</evidence>
<gene>
    <name evidence="2" type="ORF">MCHLO_17350</name>
</gene>
<dbReference type="EMBL" id="DF850021">
    <property type="protein sequence ID" value="GAT61318.1"/>
    <property type="molecule type" value="Genomic_DNA"/>
</dbReference>
<sequence length="220" mass="24669">MIRSARSTDPDQDSIRFILGANQSVEIDARGARQLRLRLASMLGACGDLGTFGSWSRSGLEQAVGLCQVCDMRRGYRLLAKTRTRMLKVLSGSCELHTGLGRPADLTCPGPRLWSLGLVLRGAGCYTDRGWRAPKELLEEYPAYGRSLACGASATRMEPDLTSRRLQPRTIPYTEVQHTAEPPYTLNRTSFPSADREVTTGRYEKQQQRLIRERKFTKCR</sequence>
<feature type="region of interest" description="Disordered" evidence="1">
    <location>
        <begin position="184"/>
        <end position="207"/>
    </location>
</feature>